<evidence type="ECO:0000313" key="1">
    <source>
        <dbReference type="EMBL" id="KAI3821625.1"/>
    </source>
</evidence>
<organism evidence="1 2">
    <name type="scientific">Smallanthus sonchifolius</name>
    <dbReference type="NCBI Taxonomy" id="185202"/>
    <lineage>
        <taxon>Eukaryota</taxon>
        <taxon>Viridiplantae</taxon>
        <taxon>Streptophyta</taxon>
        <taxon>Embryophyta</taxon>
        <taxon>Tracheophyta</taxon>
        <taxon>Spermatophyta</taxon>
        <taxon>Magnoliopsida</taxon>
        <taxon>eudicotyledons</taxon>
        <taxon>Gunneridae</taxon>
        <taxon>Pentapetalae</taxon>
        <taxon>asterids</taxon>
        <taxon>campanulids</taxon>
        <taxon>Asterales</taxon>
        <taxon>Asteraceae</taxon>
        <taxon>Asteroideae</taxon>
        <taxon>Heliantheae alliance</taxon>
        <taxon>Millerieae</taxon>
        <taxon>Smallanthus</taxon>
    </lineage>
</organism>
<sequence>MEKSDDVGHLLVWDWLLLWIGKVLEVELERFAIEYFLTSISLLQVVLDVGIGRHSHLVEMTSVKIRCDRA</sequence>
<keyword evidence="2" id="KW-1185">Reference proteome</keyword>
<evidence type="ECO:0000313" key="2">
    <source>
        <dbReference type="Proteomes" id="UP001056120"/>
    </source>
</evidence>
<dbReference type="Proteomes" id="UP001056120">
    <property type="component" value="Linkage Group LG03"/>
</dbReference>
<dbReference type="EMBL" id="CM042020">
    <property type="protein sequence ID" value="KAI3821625.1"/>
    <property type="molecule type" value="Genomic_DNA"/>
</dbReference>
<name>A0ACB9JMS4_9ASTR</name>
<accession>A0ACB9JMS4</accession>
<protein>
    <submittedName>
        <fullName evidence="1">Uncharacterized protein</fullName>
    </submittedName>
</protein>
<reference evidence="2" key="1">
    <citation type="journal article" date="2022" name="Mol. Ecol. Resour.">
        <title>The genomes of chicory, endive, great burdock and yacon provide insights into Asteraceae palaeo-polyploidization history and plant inulin production.</title>
        <authorList>
            <person name="Fan W."/>
            <person name="Wang S."/>
            <person name="Wang H."/>
            <person name="Wang A."/>
            <person name="Jiang F."/>
            <person name="Liu H."/>
            <person name="Zhao H."/>
            <person name="Xu D."/>
            <person name="Zhang Y."/>
        </authorList>
    </citation>
    <scope>NUCLEOTIDE SEQUENCE [LARGE SCALE GENOMIC DNA]</scope>
    <source>
        <strain evidence="2">cv. Yunnan</strain>
    </source>
</reference>
<comment type="caution">
    <text evidence="1">The sequence shown here is derived from an EMBL/GenBank/DDBJ whole genome shotgun (WGS) entry which is preliminary data.</text>
</comment>
<proteinExistence type="predicted"/>
<reference evidence="1 2" key="2">
    <citation type="journal article" date="2022" name="Mol. Ecol. Resour.">
        <title>The genomes of chicory, endive, great burdock and yacon provide insights into Asteraceae paleo-polyploidization history and plant inulin production.</title>
        <authorList>
            <person name="Fan W."/>
            <person name="Wang S."/>
            <person name="Wang H."/>
            <person name="Wang A."/>
            <person name="Jiang F."/>
            <person name="Liu H."/>
            <person name="Zhao H."/>
            <person name="Xu D."/>
            <person name="Zhang Y."/>
        </authorList>
    </citation>
    <scope>NUCLEOTIDE SEQUENCE [LARGE SCALE GENOMIC DNA]</scope>
    <source>
        <strain evidence="2">cv. Yunnan</strain>
        <tissue evidence="1">Leaves</tissue>
    </source>
</reference>
<gene>
    <name evidence="1" type="ORF">L1987_09194</name>
</gene>